<reference evidence="3" key="1">
    <citation type="submission" date="2020-04" db="EMBL/GenBank/DDBJ databases">
        <authorList>
            <person name="Zhang T."/>
        </authorList>
    </citation>
    <scope>NUCLEOTIDE SEQUENCE</scope>
    <source>
        <strain evidence="3">HKST-UBA01</strain>
    </source>
</reference>
<keyword evidence="1" id="KW-0378">Hydrolase</keyword>
<evidence type="ECO:0008006" key="5">
    <source>
        <dbReference type="Google" id="ProtNLM"/>
    </source>
</evidence>
<evidence type="ECO:0000256" key="1">
    <source>
        <dbReference type="ARBA" id="ARBA00022801"/>
    </source>
</evidence>
<dbReference type="EMBL" id="JAGQHR010000417">
    <property type="protein sequence ID" value="MCA9728561.1"/>
    <property type="molecule type" value="Genomic_DNA"/>
</dbReference>
<dbReference type="InterPro" id="IPR036852">
    <property type="entry name" value="Peptidase_S8/S53_dom_sf"/>
</dbReference>
<gene>
    <name evidence="3" type="ORF">KC729_12810</name>
</gene>
<evidence type="ECO:0000313" key="3">
    <source>
        <dbReference type="EMBL" id="MCA9728561.1"/>
    </source>
</evidence>
<comment type="similarity">
    <text evidence="2">Belongs to the peptidase S8 family.</text>
</comment>
<accession>A0A956RPD9</accession>
<evidence type="ECO:0000256" key="2">
    <source>
        <dbReference type="PROSITE-ProRule" id="PRU01240"/>
    </source>
</evidence>
<dbReference type="Proteomes" id="UP000697710">
    <property type="component" value="Unassembled WGS sequence"/>
</dbReference>
<organism evidence="3 4">
    <name type="scientific">Eiseniibacteriota bacterium</name>
    <dbReference type="NCBI Taxonomy" id="2212470"/>
    <lineage>
        <taxon>Bacteria</taxon>
        <taxon>Candidatus Eiseniibacteriota</taxon>
    </lineage>
</organism>
<feature type="non-terminal residue" evidence="3">
    <location>
        <position position="307"/>
    </location>
</feature>
<comment type="caution">
    <text evidence="3">The sequence shown here is derived from an EMBL/GenBank/DDBJ whole genome shotgun (WGS) entry which is preliminary data.</text>
</comment>
<dbReference type="GO" id="GO:0004252">
    <property type="term" value="F:serine-type endopeptidase activity"/>
    <property type="evidence" value="ECO:0007669"/>
    <property type="project" value="InterPro"/>
</dbReference>
<proteinExistence type="inferred from homology"/>
<dbReference type="PROSITE" id="PS51892">
    <property type="entry name" value="SUBTILASE"/>
    <property type="match status" value="1"/>
</dbReference>
<dbReference type="InterPro" id="IPR023827">
    <property type="entry name" value="Peptidase_S8_Asp-AS"/>
</dbReference>
<protein>
    <recommendedName>
        <fullName evidence="5">Peptidase S8/S53 domain-containing protein</fullName>
    </recommendedName>
</protein>
<dbReference type="AlphaFoldDB" id="A0A956RPD9"/>
<dbReference type="PROSITE" id="PS00136">
    <property type="entry name" value="SUBTILASE_ASP"/>
    <property type="match status" value="1"/>
</dbReference>
<evidence type="ECO:0000313" key="4">
    <source>
        <dbReference type="Proteomes" id="UP000697710"/>
    </source>
</evidence>
<name>A0A956RPD9_UNCEI</name>
<comment type="caution">
    <text evidence="2">Lacks conserved residue(s) required for the propagation of feature annotation.</text>
</comment>
<sequence>MSFSRPQVSSRHPNRTVFRGVPLTATAMICALLLGSTVARGEDMTRLWLGSYVFDPGVSLPSLPDGLRLDDATGTQPWIVQFSHPIDERDRTVLEALGAEVQGYLPDFAYLITIDTAHRATLAAVPGVRWEGAFQPAYRLSPQIGRMELRDPTRSSAAARTLVVRVFRDPVSAADLYRSLGARVVEIIDHPQEHLVVIEAADALLPAIAREPLTWYVEEKPETFLLNNTTKWVIQSNASGSTPIWDHGVTGLGEIVTLMDSGVDYNSCYFREIGNAPPGPAHRKIIDYSLFGGVAYDGCSTGHGSHV</sequence>
<dbReference type="GO" id="GO:0006508">
    <property type="term" value="P:proteolysis"/>
    <property type="evidence" value="ECO:0007669"/>
    <property type="project" value="InterPro"/>
</dbReference>
<dbReference type="SUPFAM" id="SSF52743">
    <property type="entry name" value="Subtilisin-like"/>
    <property type="match status" value="1"/>
</dbReference>
<reference evidence="3" key="2">
    <citation type="journal article" date="2021" name="Microbiome">
        <title>Successional dynamics and alternative stable states in a saline activated sludge microbial community over 9 years.</title>
        <authorList>
            <person name="Wang Y."/>
            <person name="Ye J."/>
            <person name="Ju F."/>
            <person name="Liu L."/>
            <person name="Boyd J.A."/>
            <person name="Deng Y."/>
            <person name="Parks D.H."/>
            <person name="Jiang X."/>
            <person name="Yin X."/>
            <person name="Woodcroft B.J."/>
            <person name="Tyson G.W."/>
            <person name="Hugenholtz P."/>
            <person name="Polz M.F."/>
            <person name="Zhang T."/>
        </authorList>
    </citation>
    <scope>NUCLEOTIDE SEQUENCE</scope>
    <source>
        <strain evidence="3">HKST-UBA01</strain>
    </source>
</reference>